<proteinExistence type="inferred from homology"/>
<dbReference type="PANTHER" id="PTHR11487">
    <property type="entry name" value="THIOESTERASE"/>
    <property type="match status" value="1"/>
</dbReference>
<name>A0A7W7TZX0_9ACTN</name>
<evidence type="ECO:0000256" key="1">
    <source>
        <dbReference type="ARBA" id="ARBA00007169"/>
    </source>
</evidence>
<comment type="similarity">
    <text evidence="1">Belongs to the thioesterase family.</text>
</comment>
<dbReference type="Pfam" id="PF00975">
    <property type="entry name" value="Thioesterase"/>
    <property type="match status" value="1"/>
</dbReference>
<dbReference type="Proteomes" id="UP000582643">
    <property type="component" value="Unassembled WGS sequence"/>
</dbReference>
<sequence length="248" mass="27279">MTLLRRLSAGEGTSRIVCLPYAGGNGTVYESWTRWLPPEVELWAPHLPAREHRMLEEPLDDMGLLVRTLADELGADERPTTLFGHSFGSLVAFELARLLQERSRPVDCLIASGMVAPIVLPPRPVPTDAEILSSLRSHGVTPPEFFTQPDLLELVMPGLRADYRMAMGYRYAEGPELSARVYAIGGTDDPGVPVEGLTAWAAHGQGDCPVRMWEGGHMFLLQHVEEVASFVVGCHQRSDTRPLQSIEG</sequence>
<dbReference type="AlphaFoldDB" id="A0A7W7TZX0"/>
<evidence type="ECO:0000313" key="4">
    <source>
        <dbReference type="Proteomes" id="UP000582643"/>
    </source>
</evidence>
<dbReference type="RefSeq" id="WP_116159923.1">
    <property type="nucleotide sequence ID" value="NZ_JACHJY010000004.1"/>
</dbReference>
<dbReference type="Gene3D" id="3.40.50.1820">
    <property type="entry name" value="alpha/beta hydrolase"/>
    <property type="match status" value="1"/>
</dbReference>
<keyword evidence="4" id="KW-1185">Reference proteome</keyword>
<evidence type="ECO:0000259" key="2">
    <source>
        <dbReference type="Pfam" id="PF00975"/>
    </source>
</evidence>
<dbReference type="PANTHER" id="PTHR11487:SF0">
    <property type="entry name" value="S-ACYL FATTY ACID SYNTHASE THIOESTERASE, MEDIUM CHAIN"/>
    <property type="match status" value="1"/>
</dbReference>
<feature type="domain" description="Thioesterase" evidence="2">
    <location>
        <begin position="15"/>
        <end position="231"/>
    </location>
</feature>
<dbReference type="GO" id="GO:0008610">
    <property type="term" value="P:lipid biosynthetic process"/>
    <property type="evidence" value="ECO:0007669"/>
    <property type="project" value="TreeGrafter"/>
</dbReference>
<evidence type="ECO:0000313" key="3">
    <source>
        <dbReference type="EMBL" id="MBB4982462.1"/>
    </source>
</evidence>
<gene>
    <name evidence="3" type="ORF">GGE06_003372</name>
</gene>
<dbReference type="EMBL" id="JACHJY010000004">
    <property type="protein sequence ID" value="MBB4982462.1"/>
    <property type="molecule type" value="Genomic_DNA"/>
</dbReference>
<dbReference type="InterPro" id="IPR012223">
    <property type="entry name" value="TEII"/>
</dbReference>
<accession>A0A7W7TZX0</accession>
<dbReference type="SUPFAM" id="SSF53474">
    <property type="entry name" value="alpha/beta-Hydrolases"/>
    <property type="match status" value="1"/>
</dbReference>
<organism evidence="3 4">
    <name type="scientific">Streptomyces nymphaeiformis</name>
    <dbReference type="NCBI Taxonomy" id="2663842"/>
    <lineage>
        <taxon>Bacteria</taxon>
        <taxon>Bacillati</taxon>
        <taxon>Actinomycetota</taxon>
        <taxon>Actinomycetes</taxon>
        <taxon>Kitasatosporales</taxon>
        <taxon>Streptomycetaceae</taxon>
        <taxon>Streptomyces</taxon>
    </lineage>
</organism>
<reference evidence="3 4" key="1">
    <citation type="submission" date="2020-08" db="EMBL/GenBank/DDBJ databases">
        <title>Genomic Encyclopedia of Type Strains, Phase III (KMG-III): the genomes of soil and plant-associated and newly described type strains.</title>
        <authorList>
            <person name="Whitman W."/>
        </authorList>
    </citation>
    <scope>NUCLEOTIDE SEQUENCE [LARGE SCALE GENOMIC DNA]</scope>
    <source>
        <strain evidence="3 4">SFB5A</strain>
    </source>
</reference>
<dbReference type="InterPro" id="IPR029058">
    <property type="entry name" value="AB_hydrolase_fold"/>
</dbReference>
<comment type="caution">
    <text evidence="3">The sequence shown here is derived from an EMBL/GenBank/DDBJ whole genome shotgun (WGS) entry which is preliminary data.</text>
</comment>
<dbReference type="InterPro" id="IPR001031">
    <property type="entry name" value="Thioesterase"/>
</dbReference>
<protein>
    <submittedName>
        <fullName evidence="3">Surfactin synthase thioesterase subunit</fullName>
    </submittedName>
</protein>